<dbReference type="Proteomes" id="UP000324748">
    <property type="component" value="Unassembled WGS sequence"/>
</dbReference>
<organism evidence="1 2">
    <name type="scientific">Puccinia graminis f. sp. tritici</name>
    <dbReference type="NCBI Taxonomy" id="56615"/>
    <lineage>
        <taxon>Eukaryota</taxon>
        <taxon>Fungi</taxon>
        <taxon>Dikarya</taxon>
        <taxon>Basidiomycota</taxon>
        <taxon>Pucciniomycotina</taxon>
        <taxon>Pucciniomycetes</taxon>
        <taxon>Pucciniales</taxon>
        <taxon>Pucciniaceae</taxon>
        <taxon>Puccinia</taxon>
    </lineage>
</organism>
<reference evidence="1 2" key="1">
    <citation type="submission" date="2019-05" db="EMBL/GenBank/DDBJ databases">
        <title>Emergence of the Ug99 lineage of the wheat stem rust pathogen through somatic hybridization.</title>
        <authorList>
            <person name="Li F."/>
            <person name="Upadhyaya N.M."/>
            <person name="Sperschneider J."/>
            <person name="Matny O."/>
            <person name="Nguyen-Phuc H."/>
            <person name="Mago R."/>
            <person name="Raley C."/>
            <person name="Miller M.E."/>
            <person name="Silverstein K.A.T."/>
            <person name="Henningsen E."/>
            <person name="Hirsch C.D."/>
            <person name="Visser B."/>
            <person name="Pretorius Z.A."/>
            <person name="Steffenson B.J."/>
            <person name="Schwessinger B."/>
            <person name="Dodds P.N."/>
            <person name="Figueroa M."/>
        </authorList>
    </citation>
    <scope>NUCLEOTIDE SEQUENCE [LARGE SCALE GENOMIC DNA]</scope>
    <source>
        <strain evidence="1">21-0</strain>
    </source>
</reference>
<protein>
    <submittedName>
        <fullName evidence="1">Uncharacterized protein</fullName>
    </submittedName>
</protein>
<dbReference type="AlphaFoldDB" id="A0A5B0MHE2"/>
<accession>A0A5B0MHE2</accession>
<evidence type="ECO:0000313" key="2">
    <source>
        <dbReference type="Proteomes" id="UP000324748"/>
    </source>
</evidence>
<gene>
    <name evidence="1" type="ORF">PGT21_035016</name>
</gene>
<dbReference type="EMBL" id="VSWC01000157">
    <property type="protein sequence ID" value="KAA1075424.1"/>
    <property type="molecule type" value="Genomic_DNA"/>
</dbReference>
<proteinExistence type="predicted"/>
<name>A0A5B0MHE2_PUCGR</name>
<sequence>MATLVRAISNLFEKIDNEQGGNPNDFKAKGENLPTDIPTLIFETWEEIWIALVLVSVILPVIQ</sequence>
<evidence type="ECO:0000313" key="1">
    <source>
        <dbReference type="EMBL" id="KAA1075424.1"/>
    </source>
</evidence>
<comment type="caution">
    <text evidence="1">The sequence shown here is derived from an EMBL/GenBank/DDBJ whole genome shotgun (WGS) entry which is preliminary data.</text>
</comment>
<keyword evidence="2" id="KW-1185">Reference proteome</keyword>